<dbReference type="EMBL" id="CM055756">
    <property type="protein sequence ID" value="KAJ7989660.1"/>
    <property type="molecule type" value="Genomic_DNA"/>
</dbReference>
<reference evidence="1" key="1">
    <citation type="submission" date="2021-05" db="EMBL/GenBank/DDBJ databases">
        <authorList>
            <person name="Pan Q."/>
            <person name="Jouanno E."/>
            <person name="Zahm M."/>
            <person name="Klopp C."/>
            <person name="Cabau C."/>
            <person name="Louis A."/>
            <person name="Berthelot C."/>
            <person name="Parey E."/>
            <person name="Roest Crollius H."/>
            <person name="Montfort J."/>
            <person name="Robinson-Rechavi M."/>
            <person name="Bouchez O."/>
            <person name="Lampietro C."/>
            <person name="Lopez Roques C."/>
            <person name="Donnadieu C."/>
            <person name="Postlethwait J."/>
            <person name="Bobe J."/>
            <person name="Dillon D."/>
            <person name="Chandos A."/>
            <person name="von Hippel F."/>
            <person name="Guiguen Y."/>
        </authorList>
    </citation>
    <scope>NUCLEOTIDE SEQUENCE</scope>
    <source>
        <strain evidence="1">YG-Jan2019</strain>
    </source>
</reference>
<gene>
    <name evidence="1" type="ORF">DPEC_G00306840</name>
</gene>
<organism evidence="1 2">
    <name type="scientific">Dallia pectoralis</name>
    <name type="common">Alaska blackfish</name>
    <dbReference type="NCBI Taxonomy" id="75939"/>
    <lineage>
        <taxon>Eukaryota</taxon>
        <taxon>Metazoa</taxon>
        <taxon>Chordata</taxon>
        <taxon>Craniata</taxon>
        <taxon>Vertebrata</taxon>
        <taxon>Euteleostomi</taxon>
        <taxon>Actinopterygii</taxon>
        <taxon>Neopterygii</taxon>
        <taxon>Teleostei</taxon>
        <taxon>Protacanthopterygii</taxon>
        <taxon>Esociformes</taxon>
        <taxon>Umbridae</taxon>
        <taxon>Dallia</taxon>
    </lineage>
</organism>
<sequence length="86" mass="9672">YNIVLFTSKFSCFLEVSLVILNWPCNDWANTVPVPSSIRPIHSSPCPGFWRIQCNQVMDNPDTVQDSVTGSPGLFTTDSDEITHQR</sequence>
<feature type="non-terminal residue" evidence="1">
    <location>
        <position position="1"/>
    </location>
</feature>
<evidence type="ECO:0000313" key="1">
    <source>
        <dbReference type="EMBL" id="KAJ7989660.1"/>
    </source>
</evidence>
<accession>A0ACC2FEI9</accession>
<dbReference type="Proteomes" id="UP001157502">
    <property type="component" value="Chromosome 29"/>
</dbReference>
<name>A0ACC2FEI9_DALPE</name>
<evidence type="ECO:0000313" key="2">
    <source>
        <dbReference type="Proteomes" id="UP001157502"/>
    </source>
</evidence>
<protein>
    <submittedName>
        <fullName evidence="1">Uncharacterized protein</fullName>
    </submittedName>
</protein>
<comment type="caution">
    <text evidence="1">The sequence shown here is derived from an EMBL/GenBank/DDBJ whole genome shotgun (WGS) entry which is preliminary data.</text>
</comment>
<proteinExistence type="predicted"/>
<keyword evidence="2" id="KW-1185">Reference proteome</keyword>